<dbReference type="PANTHER" id="PTHR43245">
    <property type="entry name" value="BIFUNCTIONAL POLYMYXIN RESISTANCE PROTEIN ARNA"/>
    <property type="match status" value="1"/>
</dbReference>
<proteinExistence type="predicted"/>
<organism evidence="2 3">
    <name type="scientific">Cohnella boryungensis</name>
    <dbReference type="NCBI Taxonomy" id="768479"/>
    <lineage>
        <taxon>Bacteria</taxon>
        <taxon>Bacillati</taxon>
        <taxon>Bacillota</taxon>
        <taxon>Bacilli</taxon>
        <taxon>Bacillales</taxon>
        <taxon>Paenibacillaceae</taxon>
        <taxon>Cohnella</taxon>
    </lineage>
</organism>
<evidence type="ECO:0000313" key="3">
    <source>
        <dbReference type="Proteomes" id="UP001595755"/>
    </source>
</evidence>
<feature type="domain" description="NAD-dependent epimerase/dehydratase" evidence="1">
    <location>
        <begin position="4"/>
        <end position="236"/>
    </location>
</feature>
<reference evidence="3" key="1">
    <citation type="journal article" date="2019" name="Int. J. Syst. Evol. Microbiol.">
        <title>The Global Catalogue of Microorganisms (GCM) 10K type strain sequencing project: providing services to taxonomists for standard genome sequencing and annotation.</title>
        <authorList>
            <consortium name="The Broad Institute Genomics Platform"/>
            <consortium name="The Broad Institute Genome Sequencing Center for Infectious Disease"/>
            <person name="Wu L."/>
            <person name="Ma J."/>
        </authorList>
    </citation>
    <scope>NUCLEOTIDE SEQUENCE [LARGE SCALE GENOMIC DNA]</scope>
    <source>
        <strain evidence="3">CGMCC 4.1641</strain>
    </source>
</reference>
<dbReference type="InterPro" id="IPR036291">
    <property type="entry name" value="NAD(P)-bd_dom_sf"/>
</dbReference>
<dbReference type="Proteomes" id="UP001595755">
    <property type="component" value="Unassembled WGS sequence"/>
</dbReference>
<dbReference type="EMBL" id="JBHSED010000003">
    <property type="protein sequence ID" value="MFC4302413.1"/>
    <property type="molecule type" value="Genomic_DNA"/>
</dbReference>
<accession>A0ABV8S4C8</accession>
<gene>
    <name evidence="2" type="ORF">ACFO1S_03015</name>
</gene>
<evidence type="ECO:0000259" key="1">
    <source>
        <dbReference type="Pfam" id="PF01370"/>
    </source>
</evidence>
<dbReference type="SUPFAM" id="SSF51735">
    <property type="entry name" value="NAD(P)-binding Rossmann-fold domains"/>
    <property type="match status" value="1"/>
</dbReference>
<evidence type="ECO:0000313" key="2">
    <source>
        <dbReference type="EMBL" id="MFC4302413.1"/>
    </source>
</evidence>
<dbReference type="RefSeq" id="WP_204600721.1">
    <property type="nucleotide sequence ID" value="NZ_JBHSED010000003.1"/>
</dbReference>
<dbReference type="InterPro" id="IPR050177">
    <property type="entry name" value="Lipid_A_modif_metabolic_enz"/>
</dbReference>
<sequence>MRTVLVTGAGGYIGSVLVPKLLAKGYRVKALDRYFFGEEHLGEHSRLTLIKDDTRRIKEEYFAGVDAVIDLVAISNDPGGESFSEATYQINHVSRVNTAAIAKRLGVSRYILPSSCSIYGFIGPDEIVDEDSAANPLTTYAKANEKAEQGVLPLADGRFTVVVMRQATVYGFSPRMRFDLAINGMTLGAYRDGVIPLMRDGKQWRPMVHVQDTTDVMCLLLEADSAMVNGQILNVGSNRNNYQVGQLAEEIASALPGDVAIEWYGDSDHRSYRVSFDKIGRLLNWEARWTAADGAREIYNALENGKISRMEQSITLGWYKELVKWHKIIKNVEMYGAIIDL</sequence>
<comment type="caution">
    <text evidence="2">The sequence shown here is derived from an EMBL/GenBank/DDBJ whole genome shotgun (WGS) entry which is preliminary data.</text>
</comment>
<name>A0ABV8S4C8_9BACL</name>
<dbReference type="Gene3D" id="3.40.50.720">
    <property type="entry name" value="NAD(P)-binding Rossmann-like Domain"/>
    <property type="match status" value="1"/>
</dbReference>
<dbReference type="PANTHER" id="PTHR43245:SF23">
    <property type="entry name" value="NAD(P)-BINDING DOMAIN-CONTAINING PROTEIN"/>
    <property type="match status" value="1"/>
</dbReference>
<dbReference type="CDD" id="cd08946">
    <property type="entry name" value="SDR_e"/>
    <property type="match status" value="1"/>
</dbReference>
<dbReference type="Pfam" id="PF01370">
    <property type="entry name" value="Epimerase"/>
    <property type="match status" value="1"/>
</dbReference>
<dbReference type="InterPro" id="IPR001509">
    <property type="entry name" value="Epimerase_deHydtase"/>
</dbReference>
<protein>
    <submittedName>
        <fullName evidence="2">NAD-dependent epimerase/dehydratase family protein</fullName>
    </submittedName>
</protein>
<keyword evidence="3" id="KW-1185">Reference proteome</keyword>